<name>A0A4S4AMY8_9RHOO</name>
<dbReference type="InterPro" id="IPR008207">
    <property type="entry name" value="Sig_transdc_His_kin_Hpt_dom"/>
</dbReference>
<evidence type="ECO:0000256" key="5">
    <source>
        <dbReference type="ARBA" id="ARBA00022741"/>
    </source>
</evidence>
<dbReference type="GO" id="GO:0004673">
    <property type="term" value="F:protein histidine kinase activity"/>
    <property type="evidence" value="ECO:0007669"/>
    <property type="project" value="UniProtKB-EC"/>
</dbReference>
<dbReference type="PROSITE" id="PS50111">
    <property type="entry name" value="CHEMOTAXIS_TRANSDUC_2"/>
    <property type="match status" value="1"/>
</dbReference>
<evidence type="ECO:0000256" key="10">
    <source>
        <dbReference type="PROSITE-ProRule" id="PRU00284"/>
    </source>
</evidence>
<accession>A0A4S4AMY8</accession>
<dbReference type="CDD" id="cd00088">
    <property type="entry name" value="HPT"/>
    <property type="match status" value="1"/>
</dbReference>
<evidence type="ECO:0000256" key="4">
    <source>
        <dbReference type="ARBA" id="ARBA00022679"/>
    </source>
</evidence>
<dbReference type="SUPFAM" id="SSF47226">
    <property type="entry name" value="Histidine-containing phosphotransfer domain, HPT domain"/>
    <property type="match status" value="1"/>
</dbReference>
<evidence type="ECO:0000256" key="7">
    <source>
        <dbReference type="ARBA" id="ARBA00023012"/>
    </source>
</evidence>
<dbReference type="SUPFAM" id="SSF50341">
    <property type="entry name" value="CheW-like"/>
    <property type="match status" value="1"/>
</dbReference>
<dbReference type="GO" id="GO:0000160">
    <property type="term" value="P:phosphorelay signal transduction system"/>
    <property type="evidence" value="ECO:0007669"/>
    <property type="project" value="UniProtKB-KW"/>
</dbReference>
<keyword evidence="5" id="KW-0547">Nucleotide-binding</keyword>
<dbReference type="InterPro" id="IPR036641">
    <property type="entry name" value="HPT_dom_sf"/>
</dbReference>
<dbReference type="InterPro" id="IPR004089">
    <property type="entry name" value="MCPsignal_dom"/>
</dbReference>
<dbReference type="InterPro" id="IPR002545">
    <property type="entry name" value="CheW-lke_dom"/>
</dbReference>
<keyword evidence="10" id="KW-0807">Transducer</keyword>
<dbReference type="Proteomes" id="UP000307956">
    <property type="component" value="Unassembled WGS sequence"/>
</dbReference>
<keyword evidence="16" id="KW-1185">Reference proteome</keyword>
<dbReference type="AlphaFoldDB" id="A0A4S4AMY8"/>
<dbReference type="GO" id="GO:0006935">
    <property type="term" value="P:chemotaxis"/>
    <property type="evidence" value="ECO:0007669"/>
    <property type="project" value="InterPro"/>
</dbReference>
<comment type="caution">
    <text evidence="15">The sequence shown here is derived from an EMBL/GenBank/DDBJ whole genome shotgun (WGS) entry which is preliminary data.</text>
</comment>
<dbReference type="SMART" id="SM00073">
    <property type="entry name" value="HPT"/>
    <property type="match status" value="1"/>
</dbReference>
<keyword evidence="4" id="KW-0808">Transferase</keyword>
<dbReference type="PANTHER" id="PTHR43395">
    <property type="entry name" value="SENSOR HISTIDINE KINASE CHEA"/>
    <property type="match status" value="1"/>
</dbReference>
<gene>
    <name evidence="15" type="ORF">E6O51_12130</name>
</gene>
<feature type="region of interest" description="Disordered" evidence="11">
    <location>
        <begin position="415"/>
        <end position="449"/>
    </location>
</feature>
<dbReference type="EC" id="2.7.13.3" evidence="2"/>
<dbReference type="RefSeq" id="WP_136385244.1">
    <property type="nucleotide sequence ID" value="NZ_SSOD01000008.1"/>
</dbReference>
<comment type="function">
    <text evidence="8">Involved in the transmission of sensory signals from the chemoreceptors to the flagellar motors. CheA is autophosphorylated; it can transfer its phosphate group to either CheB or CheY.</text>
</comment>
<dbReference type="SUPFAM" id="SSF58104">
    <property type="entry name" value="Methyl-accepting chemotaxis protein (MCP) signaling domain"/>
    <property type="match status" value="1"/>
</dbReference>
<dbReference type="GO" id="GO:0004888">
    <property type="term" value="F:transmembrane signaling receptor activity"/>
    <property type="evidence" value="ECO:0007669"/>
    <property type="project" value="InterPro"/>
</dbReference>
<keyword evidence="3 9" id="KW-0597">Phosphoprotein</keyword>
<dbReference type="PRINTS" id="PR00260">
    <property type="entry name" value="CHEMTRNSDUCR"/>
</dbReference>
<dbReference type="SMART" id="SM00260">
    <property type="entry name" value="CheW"/>
    <property type="match status" value="1"/>
</dbReference>
<feature type="domain" description="Methyl-accepting transducer" evidence="12">
    <location>
        <begin position="340"/>
        <end position="406"/>
    </location>
</feature>
<evidence type="ECO:0000256" key="8">
    <source>
        <dbReference type="ARBA" id="ARBA00035100"/>
    </source>
</evidence>
<feature type="region of interest" description="Disordered" evidence="11">
    <location>
        <begin position="319"/>
        <end position="343"/>
    </location>
</feature>
<evidence type="ECO:0000259" key="12">
    <source>
        <dbReference type="PROSITE" id="PS50111"/>
    </source>
</evidence>
<evidence type="ECO:0000259" key="13">
    <source>
        <dbReference type="PROSITE" id="PS50851"/>
    </source>
</evidence>
<dbReference type="PANTHER" id="PTHR43395:SF10">
    <property type="entry name" value="CHEMOTAXIS PROTEIN CHEA"/>
    <property type="match status" value="1"/>
</dbReference>
<keyword evidence="6" id="KW-0418">Kinase</keyword>
<feature type="compositionally biased region" description="Low complexity" evidence="11">
    <location>
        <begin position="423"/>
        <end position="434"/>
    </location>
</feature>
<dbReference type="Gene3D" id="1.10.287.950">
    <property type="entry name" value="Methyl-accepting chemotaxis protein"/>
    <property type="match status" value="1"/>
</dbReference>
<dbReference type="PROSITE" id="PS50894">
    <property type="entry name" value="HPT"/>
    <property type="match status" value="1"/>
</dbReference>
<dbReference type="InterPro" id="IPR036061">
    <property type="entry name" value="CheW-like_dom_sf"/>
</dbReference>
<evidence type="ECO:0000256" key="3">
    <source>
        <dbReference type="ARBA" id="ARBA00022553"/>
    </source>
</evidence>
<keyword evidence="7" id="KW-0902">Two-component regulatory system</keyword>
<dbReference type="InterPro" id="IPR004090">
    <property type="entry name" value="Chemotax_Me-accpt_rcpt"/>
</dbReference>
<evidence type="ECO:0000256" key="6">
    <source>
        <dbReference type="ARBA" id="ARBA00022777"/>
    </source>
</evidence>
<dbReference type="OrthoDB" id="9803176at2"/>
<dbReference type="Pfam" id="PF01584">
    <property type="entry name" value="CheW"/>
    <property type="match status" value="1"/>
</dbReference>
<evidence type="ECO:0000313" key="15">
    <source>
        <dbReference type="EMBL" id="THF60970.1"/>
    </source>
</evidence>
<feature type="modified residue" description="Phosphohistidine" evidence="9">
    <location>
        <position position="48"/>
    </location>
</feature>
<evidence type="ECO:0000256" key="11">
    <source>
        <dbReference type="SAM" id="MobiDB-lite"/>
    </source>
</evidence>
<proteinExistence type="predicted"/>
<dbReference type="Pfam" id="PF01627">
    <property type="entry name" value="Hpt"/>
    <property type="match status" value="1"/>
</dbReference>
<evidence type="ECO:0000256" key="2">
    <source>
        <dbReference type="ARBA" id="ARBA00012438"/>
    </source>
</evidence>
<organism evidence="15 16">
    <name type="scientific">Pseudothauera rhizosphaerae</name>
    <dbReference type="NCBI Taxonomy" id="2565932"/>
    <lineage>
        <taxon>Bacteria</taxon>
        <taxon>Pseudomonadati</taxon>
        <taxon>Pseudomonadota</taxon>
        <taxon>Betaproteobacteria</taxon>
        <taxon>Rhodocyclales</taxon>
        <taxon>Zoogloeaceae</taxon>
        <taxon>Pseudothauera</taxon>
    </lineage>
</organism>
<dbReference type="Gene3D" id="1.20.120.160">
    <property type="entry name" value="HPT domain"/>
    <property type="match status" value="1"/>
</dbReference>
<protein>
    <recommendedName>
        <fullName evidence="2">histidine kinase</fullName>
        <ecNumber evidence="2">2.7.13.3</ecNumber>
    </recommendedName>
</protein>
<feature type="domain" description="CheW-like" evidence="13">
    <location>
        <begin position="179"/>
        <end position="314"/>
    </location>
</feature>
<feature type="compositionally biased region" description="Basic and acidic residues" evidence="11">
    <location>
        <begin position="334"/>
        <end position="343"/>
    </location>
</feature>
<dbReference type="Pfam" id="PF00015">
    <property type="entry name" value="MCPsignal"/>
    <property type="match status" value="1"/>
</dbReference>
<sequence length="473" mass="48380">MSGDMDQFYQVFFEETDELLAHMEALLPRIDPQAPAAEDVAELFRAVHSIKGGAATFGFDDITALARELEKLLDGVREGSRPLSRAVIGACGEAGGVLRNLLDAHRGQGQADDARAAELCGRLAELAASPDAGDGAPAPAPANPDYVYEAEDGSYTLFVPPVQVRGRVGDRNVPAAPEIGDGLVVAVGDERYVVPLGSVAEALLVAPQAVCRMGGRARMIRVRGDYLTVLDLAHLFAVPALSADWNAGVAVVVEVAGARAALGVDAVEDVQPLAIERIDASLCRPPAVAAATVLGSGEAVPVLDVAALLDAVRSGQAGADERAAAPADAGDAETGGKRGEDGTPRIEEVGVLFDALAVQANIVAVNAAVEAARAGGQGQGFARVAAEIRALAKRSALSAREVKELIAILLDEQAGGRSGAGGEASAAAPARGVAKLADRPAASSGRSARIAPLASTRSLAAVKKALQDEWEDS</sequence>
<reference evidence="15 16" key="1">
    <citation type="submission" date="2019-04" db="EMBL/GenBank/DDBJ databases">
        <title>Azoarcus rhizosphaerae sp. nov. isolated from rhizosphere of Ficus religiosa.</title>
        <authorList>
            <person name="Lin S.-Y."/>
            <person name="Hameed A."/>
            <person name="Hsu Y.-H."/>
            <person name="Young C.-C."/>
        </authorList>
    </citation>
    <scope>NUCLEOTIDE SEQUENCE [LARGE SCALE GENOMIC DNA]</scope>
    <source>
        <strain evidence="15 16">CC-YHH848</strain>
    </source>
</reference>
<dbReference type="InterPro" id="IPR051315">
    <property type="entry name" value="Bact_Chemotaxis_CheA"/>
</dbReference>
<dbReference type="EMBL" id="SSOD01000008">
    <property type="protein sequence ID" value="THF60970.1"/>
    <property type="molecule type" value="Genomic_DNA"/>
</dbReference>
<dbReference type="Gene3D" id="2.30.30.40">
    <property type="entry name" value="SH3 Domains"/>
    <property type="match status" value="1"/>
</dbReference>
<feature type="domain" description="HPt" evidence="14">
    <location>
        <begin position="1"/>
        <end position="105"/>
    </location>
</feature>
<comment type="catalytic activity">
    <reaction evidence="1">
        <text>ATP + protein L-histidine = ADP + protein N-phospho-L-histidine.</text>
        <dbReference type="EC" id="2.7.13.3"/>
    </reaction>
</comment>
<dbReference type="PROSITE" id="PS50851">
    <property type="entry name" value="CHEW"/>
    <property type="match status" value="1"/>
</dbReference>
<evidence type="ECO:0000256" key="1">
    <source>
        <dbReference type="ARBA" id="ARBA00000085"/>
    </source>
</evidence>
<dbReference type="GO" id="GO:0016020">
    <property type="term" value="C:membrane"/>
    <property type="evidence" value="ECO:0007669"/>
    <property type="project" value="InterPro"/>
</dbReference>
<evidence type="ECO:0000259" key="14">
    <source>
        <dbReference type="PROSITE" id="PS50894"/>
    </source>
</evidence>
<evidence type="ECO:0000313" key="16">
    <source>
        <dbReference type="Proteomes" id="UP000307956"/>
    </source>
</evidence>
<evidence type="ECO:0000256" key="9">
    <source>
        <dbReference type="PROSITE-ProRule" id="PRU00110"/>
    </source>
</evidence>